<dbReference type="OrthoDB" id="9802065at2"/>
<evidence type="ECO:0000256" key="5">
    <source>
        <dbReference type="ARBA" id="ARBA00022755"/>
    </source>
</evidence>
<evidence type="ECO:0000256" key="2">
    <source>
        <dbReference type="ARBA" id="ARBA00004954"/>
    </source>
</evidence>
<evidence type="ECO:0000256" key="6">
    <source>
        <dbReference type="ARBA" id="ARBA00022801"/>
    </source>
</evidence>
<dbReference type="EC" id="3.5.4.10" evidence="10"/>
<evidence type="ECO:0000256" key="1">
    <source>
        <dbReference type="ARBA" id="ARBA00004844"/>
    </source>
</evidence>
<gene>
    <name evidence="10 12" type="primary">purH</name>
    <name evidence="12" type="ORF">COMA1_110006</name>
</gene>
<dbReference type="Pfam" id="PF02142">
    <property type="entry name" value="MGS"/>
    <property type="match status" value="1"/>
</dbReference>
<evidence type="ECO:0000256" key="9">
    <source>
        <dbReference type="ARBA" id="ARBA00050687"/>
    </source>
</evidence>
<dbReference type="GO" id="GO:0004643">
    <property type="term" value="F:phosphoribosylaminoimidazolecarboxamide formyltransferase activity"/>
    <property type="evidence" value="ECO:0007669"/>
    <property type="project" value="UniProtKB-UniRule"/>
</dbReference>
<keyword evidence="4 10" id="KW-0808">Transferase</keyword>
<accession>A0A0S4LDX9</accession>
<evidence type="ECO:0000256" key="7">
    <source>
        <dbReference type="ARBA" id="ARBA00023268"/>
    </source>
</evidence>
<dbReference type="AlphaFoldDB" id="A0A0S4LDX9"/>
<comment type="pathway">
    <text evidence="1 10">Purine metabolism; IMP biosynthesis via de novo pathway; IMP from 5-formamido-1-(5-phospho-D-ribosyl)imidazole-4-carboxamide: step 1/1.</text>
</comment>
<dbReference type="SUPFAM" id="SSF53927">
    <property type="entry name" value="Cytidine deaminase-like"/>
    <property type="match status" value="1"/>
</dbReference>
<dbReference type="EMBL" id="CZQA01000003">
    <property type="protein sequence ID" value="CUS34808.1"/>
    <property type="molecule type" value="Genomic_DNA"/>
</dbReference>
<dbReference type="Gene3D" id="3.40.50.1380">
    <property type="entry name" value="Methylglyoxal synthase-like domain"/>
    <property type="match status" value="1"/>
</dbReference>
<dbReference type="HAMAP" id="MF_00139">
    <property type="entry name" value="PurH"/>
    <property type="match status" value="1"/>
</dbReference>
<dbReference type="STRING" id="1742972.COMA1_110006"/>
<comment type="pathway">
    <text evidence="2 10">Purine metabolism; IMP biosynthesis via de novo pathway; 5-formamido-1-(5-phospho-D-ribosyl)imidazole-4-carboxamide from 5-amino-1-(5-phospho-D-ribosyl)imidazole-4-carboxamide (10-formyl THF route): step 1/1.</text>
</comment>
<keyword evidence="7 10" id="KW-0511">Multifunctional enzyme</keyword>
<keyword evidence="6 10" id="KW-0378">Hydrolase</keyword>
<evidence type="ECO:0000256" key="10">
    <source>
        <dbReference type="HAMAP-Rule" id="MF_00139"/>
    </source>
</evidence>
<keyword evidence="5 10" id="KW-0658">Purine biosynthesis</keyword>
<dbReference type="SMART" id="SM00851">
    <property type="entry name" value="MGS"/>
    <property type="match status" value="1"/>
</dbReference>
<dbReference type="FunFam" id="3.40.140.20:FF:000001">
    <property type="entry name" value="Bifunctional purine biosynthesis protein PurH"/>
    <property type="match status" value="1"/>
</dbReference>
<dbReference type="CDD" id="cd01421">
    <property type="entry name" value="IMPCH"/>
    <property type="match status" value="1"/>
</dbReference>
<dbReference type="PANTHER" id="PTHR11692">
    <property type="entry name" value="BIFUNCTIONAL PURINE BIOSYNTHESIS PROTEIN PURH"/>
    <property type="match status" value="1"/>
</dbReference>
<dbReference type="Gene3D" id="3.40.140.20">
    <property type="match status" value="2"/>
</dbReference>
<dbReference type="GO" id="GO:0005829">
    <property type="term" value="C:cytosol"/>
    <property type="evidence" value="ECO:0007669"/>
    <property type="project" value="TreeGrafter"/>
</dbReference>
<evidence type="ECO:0000256" key="4">
    <source>
        <dbReference type="ARBA" id="ARBA00022679"/>
    </source>
</evidence>
<dbReference type="PIRSF" id="PIRSF000414">
    <property type="entry name" value="AICARFT_IMPCHas"/>
    <property type="match status" value="1"/>
</dbReference>
<sequence length="517" mass="55615">MAGIKRALISVSDKTGVVEMAKGLEALGAQILSTGGTSKALRDAGVNVTDVAAYTGSPEILDGRVKTLHPKIHGGLLGRRSLPAHIEQMNQHGIGPIDVVIVNLYPFEATIAKPDCRFEDAIENIDIGGPSMLRSAAKNHDDVLVVVDPADYSRVLDALKADTATPALRRELAMKVFQHTARYDGLIAGYLEKQTKGGEVKFPQVLSLQFELSETLRYGENPHQQGAFYRELNSHEPSVSRGKILHGKAMSYNNFLDANSALELVKEYHETAVAIIKHNNPCGVALGATPVEAYVKARETDPVSAFGGVLAFNRIVDLATAKEITSTFVEVVIAPGFADDALAELKRKKDLRLLDIGPLAKVKQEGFDLKKLVGGLIVQDRDLGVLPDLRALTVPTLRKPTDEEYAACAFAWIVCKHVKSNAIIYAKPGQTVGIGAGQMSRVDSVKLAAMKAQMPVKGCVMASDAFFPFRDGLDAAAEVGITAVIQPGGSIRDAEVVKAADEHGMAMILTGMRHFRH</sequence>
<comment type="domain">
    <text evidence="10">The IMP cyclohydrolase activity resides in the N-terminal region.</text>
</comment>
<name>A0A0S4LDX9_9BACT</name>
<dbReference type="InterPro" id="IPR024051">
    <property type="entry name" value="AICAR_Tfase_dup_dom_sf"/>
</dbReference>
<organism evidence="12 13">
    <name type="scientific">Candidatus Nitrospira nitrosa</name>
    <dbReference type="NCBI Taxonomy" id="1742972"/>
    <lineage>
        <taxon>Bacteria</taxon>
        <taxon>Pseudomonadati</taxon>
        <taxon>Nitrospirota</taxon>
        <taxon>Nitrospiria</taxon>
        <taxon>Nitrospirales</taxon>
        <taxon>Nitrospiraceae</taxon>
        <taxon>Nitrospira</taxon>
    </lineage>
</organism>
<keyword evidence="13" id="KW-1185">Reference proteome</keyword>
<evidence type="ECO:0000313" key="12">
    <source>
        <dbReference type="EMBL" id="CUS34808.1"/>
    </source>
</evidence>
<comment type="similarity">
    <text evidence="3 10">Belongs to the PurH family.</text>
</comment>
<dbReference type="GO" id="GO:0006189">
    <property type="term" value="P:'de novo' IMP biosynthetic process"/>
    <property type="evidence" value="ECO:0007669"/>
    <property type="project" value="UniProtKB-UniRule"/>
</dbReference>
<dbReference type="NCBIfam" id="NF002049">
    <property type="entry name" value="PRK00881.1"/>
    <property type="match status" value="1"/>
</dbReference>
<dbReference type="Proteomes" id="UP000199032">
    <property type="component" value="Unassembled WGS sequence"/>
</dbReference>
<dbReference type="InterPro" id="IPR002695">
    <property type="entry name" value="PurH-like"/>
</dbReference>
<dbReference type="EC" id="2.1.2.3" evidence="10"/>
<dbReference type="PROSITE" id="PS51855">
    <property type="entry name" value="MGS"/>
    <property type="match status" value="1"/>
</dbReference>
<feature type="domain" description="MGS-like" evidence="11">
    <location>
        <begin position="1"/>
        <end position="147"/>
    </location>
</feature>
<comment type="catalytic activity">
    <reaction evidence="9 10">
        <text>IMP + H2O = 5-formamido-1-(5-phospho-D-ribosyl)imidazole-4-carboxamide</text>
        <dbReference type="Rhea" id="RHEA:18445"/>
        <dbReference type="ChEBI" id="CHEBI:15377"/>
        <dbReference type="ChEBI" id="CHEBI:58053"/>
        <dbReference type="ChEBI" id="CHEBI:58467"/>
        <dbReference type="EC" id="3.5.4.10"/>
    </reaction>
</comment>
<dbReference type="SMART" id="SM00798">
    <property type="entry name" value="AICARFT_IMPCHas"/>
    <property type="match status" value="1"/>
</dbReference>
<comment type="catalytic activity">
    <reaction evidence="8 10">
        <text>(6R)-10-formyltetrahydrofolate + 5-amino-1-(5-phospho-beta-D-ribosyl)imidazole-4-carboxamide = 5-formamido-1-(5-phospho-D-ribosyl)imidazole-4-carboxamide + (6S)-5,6,7,8-tetrahydrofolate</text>
        <dbReference type="Rhea" id="RHEA:22192"/>
        <dbReference type="ChEBI" id="CHEBI:57453"/>
        <dbReference type="ChEBI" id="CHEBI:58467"/>
        <dbReference type="ChEBI" id="CHEBI:58475"/>
        <dbReference type="ChEBI" id="CHEBI:195366"/>
        <dbReference type="EC" id="2.1.2.3"/>
    </reaction>
</comment>
<evidence type="ECO:0000259" key="11">
    <source>
        <dbReference type="PROSITE" id="PS51855"/>
    </source>
</evidence>
<dbReference type="UniPathway" id="UPA00074">
    <property type="reaction ID" value="UER00133"/>
</dbReference>
<dbReference type="InterPro" id="IPR016193">
    <property type="entry name" value="Cytidine_deaminase-like"/>
</dbReference>
<proteinExistence type="inferred from homology"/>
<dbReference type="GO" id="GO:0003937">
    <property type="term" value="F:IMP cyclohydrolase activity"/>
    <property type="evidence" value="ECO:0007669"/>
    <property type="project" value="UniProtKB-UniRule"/>
</dbReference>
<evidence type="ECO:0000256" key="3">
    <source>
        <dbReference type="ARBA" id="ARBA00007667"/>
    </source>
</evidence>
<dbReference type="RefSeq" id="WP_090746997.1">
    <property type="nucleotide sequence ID" value="NZ_CZQA01000003.1"/>
</dbReference>
<dbReference type="PANTHER" id="PTHR11692:SF0">
    <property type="entry name" value="BIFUNCTIONAL PURINE BIOSYNTHESIS PROTEIN ATIC"/>
    <property type="match status" value="1"/>
</dbReference>
<dbReference type="FunFam" id="3.40.50.1380:FF:000001">
    <property type="entry name" value="Bifunctional purine biosynthesis protein PurH"/>
    <property type="match status" value="1"/>
</dbReference>
<protein>
    <recommendedName>
        <fullName evidence="10">Bifunctional purine biosynthesis protein PurH</fullName>
    </recommendedName>
    <domain>
        <recommendedName>
            <fullName evidence="10">Phosphoribosylaminoimidazolecarboxamide formyltransferase</fullName>
            <ecNumber evidence="10">2.1.2.3</ecNumber>
        </recommendedName>
        <alternativeName>
            <fullName evidence="10">AICAR transformylase</fullName>
        </alternativeName>
    </domain>
    <domain>
        <recommendedName>
            <fullName evidence="10">IMP cyclohydrolase</fullName>
            <ecNumber evidence="10">3.5.4.10</ecNumber>
        </recommendedName>
        <alternativeName>
            <fullName evidence="10">ATIC</fullName>
        </alternativeName>
        <alternativeName>
            <fullName evidence="10">IMP synthase</fullName>
        </alternativeName>
        <alternativeName>
            <fullName evidence="10">Inosinicase</fullName>
        </alternativeName>
    </domain>
</protein>
<reference evidence="12 13" key="1">
    <citation type="submission" date="2015-10" db="EMBL/GenBank/DDBJ databases">
        <authorList>
            <person name="Gilbert D.G."/>
        </authorList>
    </citation>
    <scope>NUCLEOTIDE SEQUENCE [LARGE SCALE GENOMIC DNA]</scope>
    <source>
        <strain evidence="12">COMA1</strain>
    </source>
</reference>
<dbReference type="Pfam" id="PF01808">
    <property type="entry name" value="AICARFT_IMPCHas"/>
    <property type="match status" value="1"/>
</dbReference>
<dbReference type="NCBIfam" id="TIGR00355">
    <property type="entry name" value="purH"/>
    <property type="match status" value="1"/>
</dbReference>
<evidence type="ECO:0000256" key="8">
    <source>
        <dbReference type="ARBA" id="ARBA00050488"/>
    </source>
</evidence>
<dbReference type="InterPro" id="IPR036914">
    <property type="entry name" value="MGS-like_dom_sf"/>
</dbReference>
<evidence type="ECO:0000313" key="13">
    <source>
        <dbReference type="Proteomes" id="UP000199032"/>
    </source>
</evidence>
<dbReference type="InterPro" id="IPR011607">
    <property type="entry name" value="MGS-like_dom"/>
</dbReference>
<dbReference type="SUPFAM" id="SSF52335">
    <property type="entry name" value="Methylglyoxal synthase-like"/>
    <property type="match status" value="1"/>
</dbReference>